<dbReference type="SUPFAM" id="SSF52540">
    <property type="entry name" value="P-loop containing nucleoside triphosphate hydrolases"/>
    <property type="match status" value="2"/>
</dbReference>
<keyword evidence="3" id="KW-0611">Plant defense</keyword>
<protein>
    <recommendedName>
        <fullName evidence="5">TIR domain-containing protein</fullName>
    </recommendedName>
</protein>
<dbReference type="Gene3D" id="3.40.50.300">
    <property type="entry name" value="P-loop containing nucleotide triphosphate hydrolases"/>
    <property type="match status" value="2"/>
</dbReference>
<dbReference type="SUPFAM" id="SSF52200">
    <property type="entry name" value="Toll/Interleukin receptor TIR domain"/>
    <property type="match status" value="1"/>
</dbReference>
<keyword evidence="1" id="KW-0433">Leucine-rich repeat</keyword>
<evidence type="ECO:0000313" key="7">
    <source>
        <dbReference type="Proteomes" id="UP000235145"/>
    </source>
</evidence>
<dbReference type="GO" id="GO:0006952">
    <property type="term" value="P:defense response"/>
    <property type="evidence" value="ECO:0007669"/>
    <property type="project" value="UniProtKB-KW"/>
</dbReference>
<dbReference type="Pfam" id="PF01582">
    <property type="entry name" value="TIR"/>
    <property type="match status" value="1"/>
</dbReference>
<dbReference type="SMART" id="SM00255">
    <property type="entry name" value="TIR"/>
    <property type="match status" value="1"/>
</dbReference>
<organism evidence="6 7">
    <name type="scientific">Lactuca sativa</name>
    <name type="common">Garden lettuce</name>
    <dbReference type="NCBI Taxonomy" id="4236"/>
    <lineage>
        <taxon>Eukaryota</taxon>
        <taxon>Viridiplantae</taxon>
        <taxon>Streptophyta</taxon>
        <taxon>Embryophyta</taxon>
        <taxon>Tracheophyta</taxon>
        <taxon>Spermatophyta</taxon>
        <taxon>Magnoliopsida</taxon>
        <taxon>eudicotyledons</taxon>
        <taxon>Gunneridae</taxon>
        <taxon>Pentapetalae</taxon>
        <taxon>asterids</taxon>
        <taxon>campanulids</taxon>
        <taxon>Asterales</taxon>
        <taxon>Asteraceae</taxon>
        <taxon>Cichorioideae</taxon>
        <taxon>Cichorieae</taxon>
        <taxon>Lactucinae</taxon>
        <taxon>Lactuca</taxon>
    </lineage>
</organism>
<dbReference type="SUPFAM" id="SSF52058">
    <property type="entry name" value="L domain-like"/>
    <property type="match status" value="2"/>
</dbReference>
<dbReference type="Gene3D" id="3.80.10.10">
    <property type="entry name" value="Ribonuclease Inhibitor"/>
    <property type="match status" value="4"/>
</dbReference>
<dbReference type="InterPro" id="IPR003591">
    <property type="entry name" value="Leu-rich_rpt_typical-subtyp"/>
</dbReference>
<evidence type="ECO:0000256" key="3">
    <source>
        <dbReference type="ARBA" id="ARBA00022821"/>
    </source>
</evidence>
<dbReference type="Pfam" id="PF23282">
    <property type="entry name" value="WHD_ROQ1"/>
    <property type="match status" value="2"/>
</dbReference>
<evidence type="ECO:0000256" key="1">
    <source>
        <dbReference type="ARBA" id="ARBA00022614"/>
    </source>
</evidence>
<dbReference type="SUPFAM" id="SSF46785">
    <property type="entry name" value="Winged helix' DNA-binding domain"/>
    <property type="match status" value="2"/>
</dbReference>
<keyword evidence="4" id="KW-0520">NAD</keyword>
<dbReference type="SMART" id="SM00369">
    <property type="entry name" value="LRR_TYP"/>
    <property type="match status" value="2"/>
</dbReference>
<keyword evidence="2" id="KW-0677">Repeat</keyword>
<dbReference type="Gene3D" id="1.10.8.430">
    <property type="entry name" value="Helical domain of apoptotic protease-activating factors"/>
    <property type="match status" value="2"/>
</dbReference>
<dbReference type="InterPro" id="IPR002182">
    <property type="entry name" value="NB-ARC"/>
</dbReference>
<dbReference type="InterPro" id="IPR058192">
    <property type="entry name" value="WHD_ROQ1-like"/>
</dbReference>
<feature type="domain" description="TIR" evidence="5">
    <location>
        <begin position="27"/>
        <end position="202"/>
    </location>
</feature>
<dbReference type="GO" id="GO:0043531">
    <property type="term" value="F:ADP binding"/>
    <property type="evidence" value="ECO:0007669"/>
    <property type="project" value="InterPro"/>
</dbReference>
<dbReference type="Pfam" id="PF00931">
    <property type="entry name" value="NB-ARC"/>
    <property type="match status" value="2"/>
</dbReference>
<reference evidence="6 7" key="1">
    <citation type="journal article" date="2017" name="Nat. Commun.">
        <title>Genome assembly with in vitro proximity ligation data and whole-genome triplication in lettuce.</title>
        <authorList>
            <person name="Reyes-Chin-Wo S."/>
            <person name="Wang Z."/>
            <person name="Yang X."/>
            <person name="Kozik A."/>
            <person name="Arikit S."/>
            <person name="Song C."/>
            <person name="Xia L."/>
            <person name="Froenicke L."/>
            <person name="Lavelle D.O."/>
            <person name="Truco M.J."/>
            <person name="Xia R."/>
            <person name="Zhu S."/>
            <person name="Xu C."/>
            <person name="Xu H."/>
            <person name="Xu X."/>
            <person name="Cox K."/>
            <person name="Korf I."/>
            <person name="Meyers B.C."/>
            <person name="Michelmore R.W."/>
        </authorList>
    </citation>
    <scope>NUCLEOTIDE SEQUENCE [LARGE SCALE GENOMIC DNA]</scope>
    <source>
        <strain evidence="7">cv. Salinas</strain>
        <tissue evidence="6">Seedlings</tissue>
    </source>
</reference>
<dbReference type="FunFam" id="3.40.50.10140:FF:000007">
    <property type="entry name" value="Disease resistance protein (TIR-NBS-LRR class)"/>
    <property type="match status" value="1"/>
</dbReference>
<evidence type="ECO:0000259" key="5">
    <source>
        <dbReference type="PROSITE" id="PS50104"/>
    </source>
</evidence>
<name>A0A9R1XY04_LACSA</name>
<dbReference type="InterPro" id="IPR036390">
    <property type="entry name" value="WH_DNA-bd_sf"/>
</dbReference>
<dbReference type="InterPro" id="IPR000157">
    <property type="entry name" value="TIR_dom"/>
</dbReference>
<comment type="caution">
    <text evidence="6">The sequence shown here is derived from an EMBL/GenBank/DDBJ whole genome shotgun (WGS) entry which is preliminary data.</text>
</comment>
<dbReference type="EMBL" id="NBSK02000001">
    <property type="protein sequence ID" value="KAJ0225962.1"/>
    <property type="molecule type" value="Genomic_DNA"/>
</dbReference>
<dbReference type="GO" id="GO:0007165">
    <property type="term" value="P:signal transduction"/>
    <property type="evidence" value="ECO:0007669"/>
    <property type="project" value="InterPro"/>
</dbReference>
<dbReference type="PRINTS" id="PR00364">
    <property type="entry name" value="DISEASERSIST"/>
</dbReference>
<dbReference type="InterPro" id="IPR027417">
    <property type="entry name" value="P-loop_NTPase"/>
</dbReference>
<sequence>MVLLFELPEGSSSSSSTHGHNSSTQDHRYDVFLSFRGVDTRLSFTNYLYEALMDANLNTFLDDEEIETGEDLKPELESAIKASRASIIVLSKNYASSTWCLDELVLILEQCMTSNHIVIPIFYHVEPTHVRKQQSSFGDAMAKHKLKMDEETEENKRNQWGQKIERWNKALIEVANLKGNDINGRFETEFIEEIVKDIYRRLHVPLKSAQPLFIGMDYSINFITSWLKDGSSHTVDILTISGLGGIGKTSLAKHVYGLYCHEFNKSSYIEDITRRCDGKYNGLLDIQKQLCGDISKTSSIQVYDVSKYTSMIENVVARKRLFLVLDDINSIDQLDALLGSKGFHPGSKVIITTKDKCLTESCALFKTNIKPKHVEHFLEGLDETESRQLLCSHAFMCNHPKEGYEEVSAKLLEYCQGHPLALEVLGKVLHNRGVAYWEGCMKGLKKETNDRINNVLRMSFNSLPSKNDKDLFKHIACFFVGIDKDLSETILEACDINTRSGITNLIDKCLLSIGRNNELKMHQLVQEMGRFEVHQESPDKPWKRSRLWCHKESFRVLKQKKGKGNLLGLSLDMYMLEKEKLRGSFELKTDALSNMDNLMILQLNYVHMHGSYKNFPEEIRWLCMHGFYSKSIPLNLPIENLVALDMSYSNIESFVGCYSNPQRLEKRQRLDGSCFKEKRLFASLKILNLSFCEQLHSVGDFDQLSALERLILRNCIGLVDVCESIGQCVELILIDLSYCKKLEKLPRNIGMLKKVKTMLLDGCDLGESGIKNLDMDSLEMCTVTNIGINRAFMGCIPRDLKSFAMSLPRSLVKLSLKKNKLSNESFPMDFSCLSMLKELDLDGNPFNSMPSCVRTLPRLEILWMNKCKNLKSVEYPPSTLKKLFLNAIDHYHTNKVVFVPEMSPLQLSMDWLEWKYSSLELNDFEVEGMIKIQEMMSVDEKVLRSLGWTNLDFLNERHVGTNPSESEIQMMYYEFGIFSTMYEAEEMPSWFRHRSVGPVISFTIPSSSPNNILTGLNICSLHTLNLIDVELYLSDDDLLPWMPIMTITNITKNRTWIYERYLDRFNEILDFWVILSHWMFRKNEMEAGDHITITVTPQLPEPLTEAYNELVKECGVSLVYEDGEKKDEEEDVLGYYKSWNHIIGGDLSPFQTTTGEYLLNRSQFFPYDVTVSSYHCKFVPDGLDYQDQKEEYWFRALSPRKPDILGRACEISMYLCFFKDILTFPFIRRIRGNLQVLVLNMKILEKERLQMGNLILRFETEFIEEIVKDIYRRLHVPLKSAQPLFIGMDYSINFITSWLKDGSSHTVDILTISGLGGIGKTSLAKHVYGLYCHEFNKSSYIEDITRRCDGKYNGLLDIQKQLCGDISKTSSIQVYDVSKYTSMIENVVARKRLFLVLDDIISIDQLDALLGSKGFHPGSKVIITTKDKCLTESCALFKTNIKPKHVEHFLEGLDETESRQLLCSHAFMCNHPKEGYEEVSDKLLEYCQGHPLALEVLGKVLHNRGVAYWEGCMKGLKKETNDRINNVLRMSFNSLPSKNNKDLFKHIACFFVGIDKDLSETILEACDINTRSGITNLIDKCLLSIGRNNELKMHQLVQEMGRFEVHQESPNKPWKRSRLWCHKESFRVLKQKKGKGNLLGLALDMRMLEKEKLGASYELKTDALSNMDNLMLLQLNYVYMNGSYENFPEEIKWLCMNGFRLKSTPLDLPMQNLVALDMSYSNIESFSGCYSNPQRLEKRQKLDGSCFKEKRLFASLKILNLSFCEQLHSVGDFDQLPALERLILRNCIGLVDVCESIGQCVELILIDLSDCMKLEKLPRNIGMLEKVKTMLLNGCNLGESGIKNMDMDSLEMCTVTNIGINRAFVGDIPRDLKSSAMSLPRSLVTLSLTENKLSNESFPMDFSCLSMLKELYLDGNPFNSMPSCVRTLPRLEILSMKKCKNLKLVEYPPRTLKELLFNIAYVHRTNKVVFVPEMSPLKISIGFLDWAYSSLGLNDYGIEGVIKIQEMRSVEEKVLRNLGWTNLDFLNERRVGTNSSESEIQKMFYELGIFSILYEAEEMPSWFRHRSAGPSISITIPSLSPNNLLSSLASSAFIGGKGESSGSRPYHENT</sequence>
<dbReference type="PROSITE" id="PS50104">
    <property type="entry name" value="TIR"/>
    <property type="match status" value="1"/>
</dbReference>
<gene>
    <name evidence="6" type="ORF">LSAT_V11C100036910</name>
</gene>
<dbReference type="Gene3D" id="3.40.50.10140">
    <property type="entry name" value="Toll/interleukin-1 receptor homology (TIR) domain"/>
    <property type="match status" value="1"/>
</dbReference>
<dbReference type="InterPro" id="IPR044974">
    <property type="entry name" value="Disease_R_plants"/>
</dbReference>
<evidence type="ECO:0000313" key="6">
    <source>
        <dbReference type="EMBL" id="KAJ0225962.1"/>
    </source>
</evidence>
<accession>A0A9R1XY04</accession>
<dbReference type="PANTHER" id="PTHR11017:SF313">
    <property type="entry name" value="TIR DOMAIN, P-LOOP CONTAINING NUCLEOSIDE TRIPHOSPHATE HYDROLASE"/>
    <property type="match status" value="1"/>
</dbReference>
<dbReference type="InterPro" id="IPR035897">
    <property type="entry name" value="Toll_tir_struct_dom_sf"/>
</dbReference>
<dbReference type="InterPro" id="IPR042197">
    <property type="entry name" value="Apaf_helical"/>
</dbReference>
<dbReference type="InterPro" id="IPR032675">
    <property type="entry name" value="LRR_dom_sf"/>
</dbReference>
<dbReference type="Proteomes" id="UP000235145">
    <property type="component" value="Unassembled WGS sequence"/>
</dbReference>
<evidence type="ECO:0000256" key="2">
    <source>
        <dbReference type="ARBA" id="ARBA00022737"/>
    </source>
</evidence>
<keyword evidence="7" id="KW-1185">Reference proteome</keyword>
<proteinExistence type="predicted"/>
<dbReference type="PANTHER" id="PTHR11017">
    <property type="entry name" value="LEUCINE-RICH REPEAT-CONTAINING PROTEIN"/>
    <property type="match status" value="1"/>
</dbReference>
<evidence type="ECO:0000256" key="4">
    <source>
        <dbReference type="ARBA" id="ARBA00023027"/>
    </source>
</evidence>